<evidence type="ECO:0008006" key="4">
    <source>
        <dbReference type="Google" id="ProtNLM"/>
    </source>
</evidence>
<feature type="non-terminal residue" evidence="2">
    <location>
        <position position="1"/>
    </location>
</feature>
<feature type="compositionally biased region" description="Low complexity" evidence="1">
    <location>
        <begin position="137"/>
        <end position="162"/>
    </location>
</feature>
<feature type="compositionally biased region" description="Basic residues" evidence="1">
    <location>
        <begin position="100"/>
        <end position="115"/>
    </location>
</feature>
<name>A0ABQ6MTX0_9STRA</name>
<sequence>APMRLEAQDGGGEGGEGEGEGEGGGPAAPAAPAAPTAPPPPAALGGLRSSGLGSGGLGSGGLGSPLRPSRKPEKPTFIPGGGGGHGRGEGAAWEDAGTKILKKRRQPKVAHKDKKAKTTDADQSSCMDEGEDESPTAASLASAKKAVSAAGAGLAQRLQAAATSRKSTTPVSPTIGQAKRRASMGQAPPPAQRPRPAAKKPALKAHANANAAAEEFRGDEKVTNVTVADGMPPPSALSALSPPSELATWGADYATRKPTGLENLGNSCFVNA</sequence>
<evidence type="ECO:0000313" key="2">
    <source>
        <dbReference type="EMBL" id="GMI33254.1"/>
    </source>
</evidence>
<comment type="caution">
    <text evidence="2">The sequence shown here is derived from an EMBL/GenBank/DDBJ whole genome shotgun (WGS) entry which is preliminary data.</text>
</comment>
<reference evidence="2 3" key="1">
    <citation type="journal article" date="2023" name="Commun. Biol.">
        <title>Genome analysis of Parmales, the sister group of diatoms, reveals the evolutionary specialization of diatoms from phago-mixotrophs to photoautotrophs.</title>
        <authorList>
            <person name="Ban H."/>
            <person name="Sato S."/>
            <person name="Yoshikawa S."/>
            <person name="Yamada K."/>
            <person name="Nakamura Y."/>
            <person name="Ichinomiya M."/>
            <person name="Sato N."/>
            <person name="Blanc-Mathieu R."/>
            <person name="Endo H."/>
            <person name="Kuwata A."/>
            <person name="Ogata H."/>
        </authorList>
    </citation>
    <scope>NUCLEOTIDE SEQUENCE [LARGE SCALE GENOMIC DNA]</scope>
</reference>
<evidence type="ECO:0000313" key="3">
    <source>
        <dbReference type="Proteomes" id="UP001165060"/>
    </source>
</evidence>
<organism evidence="2 3">
    <name type="scientific">Tetraparma gracilis</name>
    <dbReference type="NCBI Taxonomy" id="2962635"/>
    <lineage>
        <taxon>Eukaryota</taxon>
        <taxon>Sar</taxon>
        <taxon>Stramenopiles</taxon>
        <taxon>Ochrophyta</taxon>
        <taxon>Bolidophyceae</taxon>
        <taxon>Parmales</taxon>
        <taxon>Triparmaceae</taxon>
        <taxon>Tetraparma</taxon>
    </lineage>
</organism>
<feature type="non-terminal residue" evidence="2">
    <location>
        <position position="272"/>
    </location>
</feature>
<gene>
    <name evidence="2" type="ORF">TeGR_g12160</name>
</gene>
<evidence type="ECO:0000256" key="1">
    <source>
        <dbReference type="SAM" id="MobiDB-lite"/>
    </source>
</evidence>
<dbReference type="Proteomes" id="UP001165060">
    <property type="component" value="Unassembled WGS sequence"/>
</dbReference>
<feature type="region of interest" description="Disordered" evidence="1">
    <location>
        <begin position="1"/>
        <end position="204"/>
    </location>
</feature>
<keyword evidence="3" id="KW-1185">Reference proteome</keyword>
<feature type="compositionally biased region" description="Gly residues" evidence="1">
    <location>
        <begin position="52"/>
        <end position="63"/>
    </location>
</feature>
<accession>A0ABQ6MTX0</accession>
<protein>
    <recommendedName>
        <fullName evidence="4">USP domain-containing protein</fullName>
    </recommendedName>
</protein>
<proteinExistence type="predicted"/>
<dbReference type="EMBL" id="BRYB01004555">
    <property type="protein sequence ID" value="GMI33254.1"/>
    <property type="molecule type" value="Genomic_DNA"/>
</dbReference>
<feature type="compositionally biased region" description="Polar residues" evidence="1">
    <location>
        <begin position="164"/>
        <end position="175"/>
    </location>
</feature>